<feature type="region of interest" description="Disordered" evidence="1">
    <location>
        <begin position="77"/>
        <end position="107"/>
    </location>
</feature>
<dbReference type="EMBL" id="BAAAMU010000088">
    <property type="protein sequence ID" value="GAA1671066.1"/>
    <property type="molecule type" value="Genomic_DNA"/>
</dbReference>
<organism evidence="2 3">
    <name type="scientific">Nonomuraea maheshkhaliensis</name>
    <dbReference type="NCBI Taxonomy" id="419590"/>
    <lineage>
        <taxon>Bacteria</taxon>
        <taxon>Bacillati</taxon>
        <taxon>Actinomycetota</taxon>
        <taxon>Actinomycetes</taxon>
        <taxon>Streptosporangiales</taxon>
        <taxon>Streptosporangiaceae</taxon>
        <taxon>Nonomuraea</taxon>
    </lineage>
</organism>
<evidence type="ECO:0000313" key="2">
    <source>
        <dbReference type="EMBL" id="GAA1671066.1"/>
    </source>
</evidence>
<gene>
    <name evidence="2" type="ORF">GCM10009733_080520</name>
</gene>
<proteinExistence type="predicted"/>
<dbReference type="RefSeq" id="WP_346112052.1">
    <property type="nucleotide sequence ID" value="NZ_BAAAMU010000088.1"/>
</dbReference>
<reference evidence="3" key="1">
    <citation type="journal article" date="2019" name="Int. J. Syst. Evol. Microbiol.">
        <title>The Global Catalogue of Microorganisms (GCM) 10K type strain sequencing project: providing services to taxonomists for standard genome sequencing and annotation.</title>
        <authorList>
            <consortium name="The Broad Institute Genomics Platform"/>
            <consortium name="The Broad Institute Genome Sequencing Center for Infectious Disease"/>
            <person name="Wu L."/>
            <person name="Ma J."/>
        </authorList>
    </citation>
    <scope>NUCLEOTIDE SEQUENCE [LARGE SCALE GENOMIC DNA]</scope>
    <source>
        <strain evidence="3">JCM 13929</strain>
    </source>
</reference>
<dbReference type="SUPFAM" id="SSF51604">
    <property type="entry name" value="Enolase C-terminal domain-like"/>
    <property type="match status" value="1"/>
</dbReference>
<evidence type="ECO:0000256" key="1">
    <source>
        <dbReference type="SAM" id="MobiDB-lite"/>
    </source>
</evidence>
<sequence length="107" mass="10503">MSAPAHAHALPVSPIGTTPAGLLHAATSVPNHLVSELQDLRPPLGVAVDLTVEDGAFVLGDSAGLGVTIDEDAIASLPRRPGGATAGGAPGVRPEHAGRRLLGVAGA</sequence>
<evidence type="ECO:0000313" key="3">
    <source>
        <dbReference type="Proteomes" id="UP001500064"/>
    </source>
</evidence>
<dbReference type="InterPro" id="IPR036849">
    <property type="entry name" value="Enolase-like_C_sf"/>
</dbReference>
<accession>A0ABP4SD57</accession>
<protein>
    <submittedName>
        <fullName evidence="2">Uncharacterized protein</fullName>
    </submittedName>
</protein>
<dbReference type="Proteomes" id="UP001500064">
    <property type="component" value="Unassembled WGS sequence"/>
</dbReference>
<comment type="caution">
    <text evidence="2">The sequence shown here is derived from an EMBL/GenBank/DDBJ whole genome shotgun (WGS) entry which is preliminary data.</text>
</comment>
<keyword evidence="3" id="KW-1185">Reference proteome</keyword>
<dbReference type="Gene3D" id="3.20.20.120">
    <property type="entry name" value="Enolase-like C-terminal domain"/>
    <property type="match status" value="1"/>
</dbReference>
<name>A0ABP4SD57_9ACTN</name>